<gene>
    <name evidence="1" type="ORF">ARMGADRAFT_1071127</name>
</gene>
<accession>A0A2H3EP16</accession>
<dbReference type="OrthoDB" id="3043163at2759"/>
<evidence type="ECO:0000313" key="1">
    <source>
        <dbReference type="EMBL" id="PBL01584.1"/>
    </source>
</evidence>
<dbReference type="OMA" id="MITITHE"/>
<name>A0A2H3EP16_ARMGA</name>
<evidence type="ECO:0000313" key="2">
    <source>
        <dbReference type="Proteomes" id="UP000217790"/>
    </source>
</evidence>
<proteinExistence type="predicted"/>
<keyword evidence="2" id="KW-1185">Reference proteome</keyword>
<dbReference type="Proteomes" id="UP000217790">
    <property type="component" value="Unassembled WGS sequence"/>
</dbReference>
<reference evidence="2" key="1">
    <citation type="journal article" date="2017" name="Nat. Ecol. Evol.">
        <title>Genome expansion and lineage-specific genetic innovations in the forest pathogenic fungi Armillaria.</title>
        <authorList>
            <person name="Sipos G."/>
            <person name="Prasanna A.N."/>
            <person name="Walter M.C."/>
            <person name="O'Connor E."/>
            <person name="Balint B."/>
            <person name="Krizsan K."/>
            <person name="Kiss B."/>
            <person name="Hess J."/>
            <person name="Varga T."/>
            <person name="Slot J."/>
            <person name="Riley R."/>
            <person name="Boka B."/>
            <person name="Rigling D."/>
            <person name="Barry K."/>
            <person name="Lee J."/>
            <person name="Mihaltcheva S."/>
            <person name="LaButti K."/>
            <person name="Lipzen A."/>
            <person name="Waldron R."/>
            <person name="Moloney N.M."/>
            <person name="Sperisen C."/>
            <person name="Kredics L."/>
            <person name="Vagvoelgyi C."/>
            <person name="Patrignani A."/>
            <person name="Fitzpatrick D."/>
            <person name="Nagy I."/>
            <person name="Doyle S."/>
            <person name="Anderson J.B."/>
            <person name="Grigoriev I.V."/>
            <person name="Gueldener U."/>
            <person name="Muensterkoetter M."/>
            <person name="Nagy L.G."/>
        </authorList>
    </citation>
    <scope>NUCLEOTIDE SEQUENCE [LARGE SCALE GENOMIC DNA]</scope>
    <source>
        <strain evidence="2">Ar21-2</strain>
    </source>
</reference>
<protein>
    <recommendedName>
        <fullName evidence="3">F-box domain-containing protein</fullName>
    </recommendedName>
</protein>
<dbReference type="InParanoid" id="A0A2H3EP16"/>
<dbReference type="AlphaFoldDB" id="A0A2H3EP16"/>
<organism evidence="1 2">
    <name type="scientific">Armillaria gallica</name>
    <name type="common">Bulbous honey fungus</name>
    <name type="synonym">Armillaria bulbosa</name>
    <dbReference type="NCBI Taxonomy" id="47427"/>
    <lineage>
        <taxon>Eukaryota</taxon>
        <taxon>Fungi</taxon>
        <taxon>Dikarya</taxon>
        <taxon>Basidiomycota</taxon>
        <taxon>Agaricomycotina</taxon>
        <taxon>Agaricomycetes</taxon>
        <taxon>Agaricomycetidae</taxon>
        <taxon>Agaricales</taxon>
        <taxon>Marasmiineae</taxon>
        <taxon>Physalacriaceae</taxon>
        <taxon>Armillaria</taxon>
    </lineage>
</organism>
<dbReference type="SUPFAM" id="SSF52058">
    <property type="entry name" value="L domain-like"/>
    <property type="match status" value="1"/>
</dbReference>
<evidence type="ECO:0008006" key="3">
    <source>
        <dbReference type="Google" id="ProtNLM"/>
    </source>
</evidence>
<dbReference type="EMBL" id="KZ293645">
    <property type="protein sequence ID" value="PBL01584.1"/>
    <property type="molecule type" value="Genomic_DNA"/>
</dbReference>
<sequence>MITITHENLRLNMRHNCSEVSVHPTRPLINADFLIAASLVIWPDLDPLEITGDEDKEEDDDDPDSQVSHLVVNGEYDNFENSYPLGIMTTPLPSLHTLQLNSIALRSINRLEYSLQDLRRLSVWNCHVSSQGLFLLLRSTTSLTHFAIGGRRMQVVENSDDASNDPVIPPPSFPHTLQFLHLDVCALVNWQGSPIHNPLRPRMVSWLAHLRGPLSLSVLECKLFTNNVHLPKKIISLAEETLRRLRFYIVGE</sequence>